<dbReference type="EMBL" id="ML995494">
    <property type="protein sequence ID" value="KAF2139026.1"/>
    <property type="molecule type" value="Genomic_DNA"/>
</dbReference>
<organism evidence="2 3">
    <name type="scientific">Aplosporella prunicola CBS 121167</name>
    <dbReference type="NCBI Taxonomy" id="1176127"/>
    <lineage>
        <taxon>Eukaryota</taxon>
        <taxon>Fungi</taxon>
        <taxon>Dikarya</taxon>
        <taxon>Ascomycota</taxon>
        <taxon>Pezizomycotina</taxon>
        <taxon>Dothideomycetes</taxon>
        <taxon>Dothideomycetes incertae sedis</taxon>
        <taxon>Botryosphaeriales</taxon>
        <taxon>Aplosporellaceae</taxon>
        <taxon>Aplosporella</taxon>
    </lineage>
</organism>
<name>A0A6A6B588_9PEZI</name>
<dbReference type="AlphaFoldDB" id="A0A6A6B588"/>
<reference evidence="2" key="1">
    <citation type="journal article" date="2020" name="Stud. Mycol.">
        <title>101 Dothideomycetes genomes: a test case for predicting lifestyles and emergence of pathogens.</title>
        <authorList>
            <person name="Haridas S."/>
            <person name="Albert R."/>
            <person name="Binder M."/>
            <person name="Bloem J."/>
            <person name="Labutti K."/>
            <person name="Salamov A."/>
            <person name="Andreopoulos B."/>
            <person name="Baker S."/>
            <person name="Barry K."/>
            <person name="Bills G."/>
            <person name="Bluhm B."/>
            <person name="Cannon C."/>
            <person name="Castanera R."/>
            <person name="Culley D."/>
            <person name="Daum C."/>
            <person name="Ezra D."/>
            <person name="Gonzalez J."/>
            <person name="Henrissat B."/>
            <person name="Kuo A."/>
            <person name="Liang C."/>
            <person name="Lipzen A."/>
            <person name="Lutzoni F."/>
            <person name="Magnuson J."/>
            <person name="Mondo S."/>
            <person name="Nolan M."/>
            <person name="Ohm R."/>
            <person name="Pangilinan J."/>
            <person name="Park H.-J."/>
            <person name="Ramirez L."/>
            <person name="Alfaro M."/>
            <person name="Sun H."/>
            <person name="Tritt A."/>
            <person name="Yoshinaga Y."/>
            <person name="Zwiers L.-H."/>
            <person name="Turgeon B."/>
            <person name="Goodwin S."/>
            <person name="Spatafora J."/>
            <person name="Crous P."/>
            <person name="Grigoriev I."/>
        </authorList>
    </citation>
    <scope>NUCLEOTIDE SEQUENCE</scope>
    <source>
        <strain evidence="2">CBS 121167</strain>
    </source>
</reference>
<dbReference type="GeneID" id="54298444"/>
<feature type="region of interest" description="Disordered" evidence="1">
    <location>
        <begin position="1"/>
        <end position="83"/>
    </location>
</feature>
<accession>A0A6A6B588</accession>
<dbReference type="Proteomes" id="UP000799438">
    <property type="component" value="Unassembled WGS sequence"/>
</dbReference>
<protein>
    <submittedName>
        <fullName evidence="2">Uncharacterized protein</fullName>
    </submittedName>
</protein>
<evidence type="ECO:0000313" key="3">
    <source>
        <dbReference type="Proteomes" id="UP000799438"/>
    </source>
</evidence>
<evidence type="ECO:0000313" key="2">
    <source>
        <dbReference type="EMBL" id="KAF2139026.1"/>
    </source>
</evidence>
<dbReference type="RefSeq" id="XP_033394739.1">
    <property type="nucleotide sequence ID" value="XM_033540948.1"/>
</dbReference>
<feature type="compositionally biased region" description="Pro residues" evidence="1">
    <location>
        <begin position="9"/>
        <end position="26"/>
    </location>
</feature>
<sequence length="83" mass="9254">MPRNKRPLTAPPPPRPLVQTQPPPLRPVKAQTTSRQDTLDARHHPHTSFSPHQTTRPFTNNNDLGTARHSTSVSQRSTPTPPL</sequence>
<feature type="compositionally biased region" description="Polar residues" evidence="1">
    <location>
        <begin position="47"/>
        <end position="83"/>
    </location>
</feature>
<gene>
    <name evidence="2" type="ORF">K452DRAFT_290129</name>
</gene>
<keyword evidence="3" id="KW-1185">Reference proteome</keyword>
<evidence type="ECO:0000256" key="1">
    <source>
        <dbReference type="SAM" id="MobiDB-lite"/>
    </source>
</evidence>
<proteinExistence type="predicted"/>